<protein>
    <submittedName>
        <fullName evidence="1">Uncharacterized protein</fullName>
    </submittedName>
</protein>
<name>A0ACC2X7C9_9TREE</name>
<evidence type="ECO:0000313" key="2">
    <source>
        <dbReference type="Proteomes" id="UP001234202"/>
    </source>
</evidence>
<comment type="caution">
    <text evidence="1">The sequence shown here is derived from an EMBL/GenBank/DDBJ whole genome shotgun (WGS) entry which is preliminary data.</text>
</comment>
<reference evidence="1" key="1">
    <citation type="submission" date="2023-04" db="EMBL/GenBank/DDBJ databases">
        <title>Draft Genome sequencing of Naganishia species isolated from polar environments using Oxford Nanopore Technology.</title>
        <authorList>
            <person name="Leo P."/>
            <person name="Venkateswaran K."/>
        </authorList>
    </citation>
    <scope>NUCLEOTIDE SEQUENCE</scope>
    <source>
        <strain evidence="1">DBVPG 5303</strain>
    </source>
</reference>
<evidence type="ECO:0000313" key="1">
    <source>
        <dbReference type="EMBL" id="KAJ9119314.1"/>
    </source>
</evidence>
<dbReference type="EMBL" id="JASBWV010000025">
    <property type="protein sequence ID" value="KAJ9119314.1"/>
    <property type="molecule type" value="Genomic_DNA"/>
</dbReference>
<gene>
    <name evidence="1" type="ORF">QFC24_005785</name>
</gene>
<organism evidence="1 2">
    <name type="scientific">Naganishia onofrii</name>
    <dbReference type="NCBI Taxonomy" id="1851511"/>
    <lineage>
        <taxon>Eukaryota</taxon>
        <taxon>Fungi</taxon>
        <taxon>Dikarya</taxon>
        <taxon>Basidiomycota</taxon>
        <taxon>Agaricomycotina</taxon>
        <taxon>Tremellomycetes</taxon>
        <taxon>Filobasidiales</taxon>
        <taxon>Filobasidiaceae</taxon>
        <taxon>Naganishia</taxon>
    </lineage>
</organism>
<accession>A0ACC2X7C9</accession>
<keyword evidence="2" id="KW-1185">Reference proteome</keyword>
<proteinExistence type="predicted"/>
<sequence>MGPAGAGKSTLLDLMSGRKDYDAGGDIVFHGHSLAKKEFRLLSSFVEQEDALIGTLTARETLTYALRLAMPYEKAGFLKERVEQVLDMLGLQCCSDMQIGTPLKRGLSGGQKRRVSIGCCLVTYPSVSKFFLNDQTPSLMAGISK</sequence>
<dbReference type="Proteomes" id="UP001234202">
    <property type="component" value="Unassembled WGS sequence"/>
</dbReference>